<name>A0A0E9PDK1_ANGAN</name>
<reference evidence="1" key="1">
    <citation type="submission" date="2014-11" db="EMBL/GenBank/DDBJ databases">
        <authorList>
            <person name="Amaro Gonzalez C."/>
        </authorList>
    </citation>
    <scope>NUCLEOTIDE SEQUENCE</scope>
</reference>
<dbReference type="AlphaFoldDB" id="A0A0E9PDK1"/>
<evidence type="ECO:0000313" key="1">
    <source>
        <dbReference type="EMBL" id="JAH02609.1"/>
    </source>
</evidence>
<reference evidence="1" key="2">
    <citation type="journal article" date="2015" name="Fish Shellfish Immunol.">
        <title>Early steps in the European eel (Anguilla anguilla)-Vibrio vulnificus interaction in the gills: Role of the RtxA13 toxin.</title>
        <authorList>
            <person name="Callol A."/>
            <person name="Pajuelo D."/>
            <person name="Ebbesson L."/>
            <person name="Teles M."/>
            <person name="MacKenzie S."/>
            <person name="Amaro C."/>
        </authorList>
    </citation>
    <scope>NUCLEOTIDE SEQUENCE</scope>
</reference>
<proteinExistence type="predicted"/>
<organism evidence="1">
    <name type="scientific">Anguilla anguilla</name>
    <name type="common">European freshwater eel</name>
    <name type="synonym">Muraena anguilla</name>
    <dbReference type="NCBI Taxonomy" id="7936"/>
    <lineage>
        <taxon>Eukaryota</taxon>
        <taxon>Metazoa</taxon>
        <taxon>Chordata</taxon>
        <taxon>Craniata</taxon>
        <taxon>Vertebrata</taxon>
        <taxon>Euteleostomi</taxon>
        <taxon>Actinopterygii</taxon>
        <taxon>Neopterygii</taxon>
        <taxon>Teleostei</taxon>
        <taxon>Anguilliformes</taxon>
        <taxon>Anguillidae</taxon>
        <taxon>Anguilla</taxon>
    </lineage>
</organism>
<protein>
    <submittedName>
        <fullName evidence="1">Uncharacterized protein</fullName>
    </submittedName>
</protein>
<dbReference type="EMBL" id="GBXM01105968">
    <property type="protein sequence ID" value="JAH02609.1"/>
    <property type="molecule type" value="Transcribed_RNA"/>
</dbReference>
<accession>A0A0E9PDK1</accession>
<sequence>MLTSMHLTVADVNRTAVWWTAPLKGRHRYLYASSECHSVRVSEGVRAVMVESFEDQFSLKFPAVFLHFWNANSWIIRIVV</sequence>